<dbReference type="OrthoDB" id="7433385at2"/>
<comment type="caution">
    <text evidence="1">The sequence shown here is derived from an EMBL/GenBank/DDBJ whole genome shotgun (WGS) entry which is preliminary data.</text>
</comment>
<protein>
    <submittedName>
        <fullName evidence="1">Uncharacterized protein</fullName>
    </submittedName>
</protein>
<evidence type="ECO:0000313" key="1">
    <source>
        <dbReference type="EMBL" id="RVT41091.1"/>
    </source>
</evidence>
<proteinExistence type="predicted"/>
<sequence>MIVTFIGADRAETAVNAAQVTFVSSVTDGTRIRFGENRSVTVTEPIAQVVEMLNQGLRPHE</sequence>
<dbReference type="RefSeq" id="WP_127691084.1">
    <property type="nucleotide sequence ID" value="NZ_RZUL01000003.1"/>
</dbReference>
<dbReference type="EMBL" id="RZUL01000003">
    <property type="protein sequence ID" value="RVT41091.1"/>
    <property type="molecule type" value="Genomic_DNA"/>
</dbReference>
<reference evidence="1 2" key="1">
    <citation type="submission" date="2019-01" db="EMBL/GenBank/DDBJ databases">
        <authorList>
            <person name="Chen W.-M."/>
        </authorList>
    </citation>
    <scope>NUCLEOTIDE SEQUENCE [LARGE SCALE GENOMIC DNA]</scope>
    <source>
        <strain evidence="1 2">TLA-22</strain>
    </source>
</reference>
<accession>A0A437J7D3</accession>
<organism evidence="1 2">
    <name type="scientific">Sphingobium algorifonticola</name>
    <dbReference type="NCBI Taxonomy" id="2008318"/>
    <lineage>
        <taxon>Bacteria</taxon>
        <taxon>Pseudomonadati</taxon>
        <taxon>Pseudomonadota</taxon>
        <taxon>Alphaproteobacteria</taxon>
        <taxon>Sphingomonadales</taxon>
        <taxon>Sphingomonadaceae</taxon>
        <taxon>Sphingobium</taxon>
    </lineage>
</organism>
<dbReference type="Proteomes" id="UP000282977">
    <property type="component" value="Unassembled WGS sequence"/>
</dbReference>
<name>A0A437J7D3_9SPHN</name>
<gene>
    <name evidence="1" type="ORF">ENE74_11690</name>
</gene>
<evidence type="ECO:0000313" key="2">
    <source>
        <dbReference type="Proteomes" id="UP000282977"/>
    </source>
</evidence>
<dbReference type="AlphaFoldDB" id="A0A437J7D3"/>
<keyword evidence="2" id="KW-1185">Reference proteome</keyword>